<evidence type="ECO:0000313" key="9">
    <source>
        <dbReference type="EMBL" id="EIW84784.1"/>
    </source>
</evidence>
<organism evidence="9 10">
    <name type="scientific">Coniophora puteana (strain RWD-64-598)</name>
    <name type="common">Brown rot fungus</name>
    <dbReference type="NCBI Taxonomy" id="741705"/>
    <lineage>
        <taxon>Eukaryota</taxon>
        <taxon>Fungi</taxon>
        <taxon>Dikarya</taxon>
        <taxon>Basidiomycota</taxon>
        <taxon>Agaricomycotina</taxon>
        <taxon>Agaricomycetes</taxon>
        <taxon>Agaricomycetidae</taxon>
        <taxon>Boletales</taxon>
        <taxon>Coniophorineae</taxon>
        <taxon>Coniophoraceae</taxon>
        <taxon>Coniophora</taxon>
    </lineage>
</organism>
<feature type="compositionally biased region" description="Polar residues" evidence="7">
    <location>
        <begin position="144"/>
        <end position="160"/>
    </location>
</feature>
<dbReference type="OrthoDB" id="1939643at2759"/>
<dbReference type="GO" id="GO:0051455">
    <property type="term" value="P:spindle attachment to meiosis I kinetochore"/>
    <property type="evidence" value="ECO:0007669"/>
    <property type="project" value="TreeGrafter"/>
</dbReference>
<dbReference type="OMA" id="FYNEPDA"/>
<comment type="caution">
    <text evidence="9">The sequence shown here is derived from an EMBL/GenBank/DDBJ whole genome shotgun (WGS) entry which is preliminary data.</text>
</comment>
<dbReference type="Gene3D" id="2.60.120.10">
    <property type="entry name" value="Jelly Rolls"/>
    <property type="match status" value="1"/>
</dbReference>
<dbReference type="Pfam" id="PF11699">
    <property type="entry name" value="CENP-C_C"/>
    <property type="match status" value="1"/>
</dbReference>
<protein>
    <recommendedName>
        <fullName evidence="6">CENP-C homolog</fullName>
    </recommendedName>
</protein>
<keyword evidence="3" id="KW-0238">DNA-binding</keyword>
<feature type="compositionally biased region" description="Basic residues" evidence="7">
    <location>
        <begin position="368"/>
        <end position="379"/>
    </location>
</feature>
<dbReference type="InterPro" id="IPR028386">
    <property type="entry name" value="CENP-C/Mif2/cnp3"/>
</dbReference>
<dbReference type="FunFam" id="2.60.120.10:FF:000033">
    <property type="entry name" value="Centromere protein C 1"/>
    <property type="match status" value="1"/>
</dbReference>
<evidence type="ECO:0000256" key="5">
    <source>
        <dbReference type="ARBA" id="ARBA00057947"/>
    </source>
</evidence>
<dbReference type="GO" id="GO:0000776">
    <property type="term" value="C:kinetochore"/>
    <property type="evidence" value="ECO:0007669"/>
    <property type="project" value="InterPro"/>
</dbReference>
<evidence type="ECO:0000256" key="7">
    <source>
        <dbReference type="SAM" id="MobiDB-lite"/>
    </source>
</evidence>
<evidence type="ECO:0000313" key="10">
    <source>
        <dbReference type="Proteomes" id="UP000053558"/>
    </source>
</evidence>
<comment type="subcellular location">
    <subcellularLocation>
        <location evidence="1">Nucleus</location>
    </subcellularLocation>
</comment>
<dbReference type="GO" id="GO:0051315">
    <property type="term" value="P:attachment of mitotic spindle microtubules to kinetochore"/>
    <property type="evidence" value="ECO:0007669"/>
    <property type="project" value="TreeGrafter"/>
</dbReference>
<dbReference type="SUPFAM" id="SSF51182">
    <property type="entry name" value="RmlC-like cupins"/>
    <property type="match status" value="1"/>
</dbReference>
<feature type="compositionally biased region" description="Acidic residues" evidence="7">
    <location>
        <begin position="251"/>
        <end position="265"/>
    </location>
</feature>
<proteinExistence type="inferred from homology"/>
<name>A0A5M3N186_CONPW</name>
<feature type="region of interest" description="Disordered" evidence="7">
    <location>
        <begin position="113"/>
        <end position="319"/>
    </location>
</feature>
<feature type="region of interest" description="Disordered" evidence="7">
    <location>
        <begin position="527"/>
        <end position="558"/>
    </location>
</feature>
<dbReference type="KEGG" id="cput:CONPUDRAFT_48001"/>
<evidence type="ECO:0000256" key="2">
    <source>
        <dbReference type="ARBA" id="ARBA00010291"/>
    </source>
</evidence>
<feature type="compositionally biased region" description="Acidic residues" evidence="7">
    <location>
        <begin position="222"/>
        <end position="231"/>
    </location>
</feature>
<dbReference type="Proteomes" id="UP000053558">
    <property type="component" value="Unassembled WGS sequence"/>
</dbReference>
<dbReference type="InterPro" id="IPR011051">
    <property type="entry name" value="RmlC_Cupin_sf"/>
</dbReference>
<feature type="region of interest" description="Disordered" evidence="7">
    <location>
        <begin position="1"/>
        <end position="34"/>
    </location>
</feature>
<dbReference type="EMBL" id="JH711574">
    <property type="protein sequence ID" value="EIW84784.1"/>
    <property type="molecule type" value="Genomic_DNA"/>
</dbReference>
<feature type="compositionally biased region" description="Polar residues" evidence="7">
    <location>
        <begin position="113"/>
        <end position="128"/>
    </location>
</feature>
<dbReference type="GO" id="GO:0005634">
    <property type="term" value="C:nucleus"/>
    <property type="evidence" value="ECO:0007669"/>
    <property type="project" value="UniProtKB-SubCell"/>
</dbReference>
<dbReference type="AlphaFoldDB" id="A0A5M3N186"/>
<dbReference type="PANTHER" id="PTHR16684:SF11">
    <property type="entry name" value="CENTROMERE PROTEIN C"/>
    <property type="match status" value="1"/>
</dbReference>
<dbReference type="InterPro" id="IPR025974">
    <property type="entry name" value="Mif2/CENP-C_cupin"/>
</dbReference>
<feature type="compositionally biased region" description="Acidic residues" evidence="7">
    <location>
        <begin position="186"/>
        <end position="195"/>
    </location>
</feature>
<feature type="compositionally biased region" description="Basic and acidic residues" evidence="7">
    <location>
        <begin position="536"/>
        <end position="558"/>
    </location>
</feature>
<evidence type="ECO:0000256" key="4">
    <source>
        <dbReference type="ARBA" id="ARBA00023242"/>
    </source>
</evidence>
<dbReference type="PANTHER" id="PTHR16684">
    <property type="entry name" value="CENTROMERE PROTEIN C"/>
    <property type="match status" value="1"/>
</dbReference>
<evidence type="ECO:0000259" key="8">
    <source>
        <dbReference type="Pfam" id="PF11699"/>
    </source>
</evidence>
<keyword evidence="10" id="KW-1185">Reference proteome</keyword>
<reference evidence="10" key="1">
    <citation type="journal article" date="2012" name="Science">
        <title>The Paleozoic origin of enzymatic lignin decomposition reconstructed from 31 fungal genomes.</title>
        <authorList>
            <person name="Floudas D."/>
            <person name="Binder M."/>
            <person name="Riley R."/>
            <person name="Barry K."/>
            <person name="Blanchette R.A."/>
            <person name="Henrissat B."/>
            <person name="Martinez A.T."/>
            <person name="Otillar R."/>
            <person name="Spatafora J.W."/>
            <person name="Yadav J.S."/>
            <person name="Aerts A."/>
            <person name="Benoit I."/>
            <person name="Boyd A."/>
            <person name="Carlson A."/>
            <person name="Copeland A."/>
            <person name="Coutinho P.M."/>
            <person name="de Vries R.P."/>
            <person name="Ferreira P."/>
            <person name="Findley K."/>
            <person name="Foster B."/>
            <person name="Gaskell J."/>
            <person name="Glotzer D."/>
            <person name="Gorecki P."/>
            <person name="Heitman J."/>
            <person name="Hesse C."/>
            <person name="Hori C."/>
            <person name="Igarashi K."/>
            <person name="Jurgens J.A."/>
            <person name="Kallen N."/>
            <person name="Kersten P."/>
            <person name="Kohler A."/>
            <person name="Kuees U."/>
            <person name="Kumar T.K.A."/>
            <person name="Kuo A."/>
            <person name="LaButti K."/>
            <person name="Larrondo L.F."/>
            <person name="Lindquist E."/>
            <person name="Ling A."/>
            <person name="Lombard V."/>
            <person name="Lucas S."/>
            <person name="Lundell T."/>
            <person name="Martin R."/>
            <person name="McLaughlin D.J."/>
            <person name="Morgenstern I."/>
            <person name="Morin E."/>
            <person name="Murat C."/>
            <person name="Nagy L.G."/>
            <person name="Nolan M."/>
            <person name="Ohm R.A."/>
            <person name="Patyshakuliyeva A."/>
            <person name="Rokas A."/>
            <person name="Ruiz-Duenas F.J."/>
            <person name="Sabat G."/>
            <person name="Salamov A."/>
            <person name="Samejima M."/>
            <person name="Schmutz J."/>
            <person name="Slot J.C."/>
            <person name="St John F."/>
            <person name="Stenlid J."/>
            <person name="Sun H."/>
            <person name="Sun S."/>
            <person name="Syed K."/>
            <person name="Tsang A."/>
            <person name="Wiebenga A."/>
            <person name="Young D."/>
            <person name="Pisabarro A."/>
            <person name="Eastwood D.C."/>
            <person name="Martin F."/>
            <person name="Cullen D."/>
            <person name="Grigoriev I.V."/>
            <person name="Hibbett D.S."/>
        </authorList>
    </citation>
    <scope>NUCLEOTIDE SEQUENCE [LARGE SCALE GENOMIC DNA]</scope>
    <source>
        <strain evidence="10">RWD-64-598 SS2</strain>
    </source>
</reference>
<dbReference type="RefSeq" id="XP_007764053.1">
    <property type="nucleotide sequence ID" value="XM_007765863.1"/>
</dbReference>
<feature type="region of interest" description="Disordered" evidence="7">
    <location>
        <begin position="363"/>
        <end position="383"/>
    </location>
</feature>
<evidence type="ECO:0000256" key="1">
    <source>
        <dbReference type="ARBA" id="ARBA00004123"/>
    </source>
</evidence>
<feature type="region of interest" description="Disordered" evidence="7">
    <location>
        <begin position="66"/>
        <end position="94"/>
    </location>
</feature>
<dbReference type="GO" id="GO:0019237">
    <property type="term" value="F:centromeric DNA binding"/>
    <property type="evidence" value="ECO:0007669"/>
    <property type="project" value="InterPro"/>
</dbReference>
<evidence type="ECO:0000256" key="3">
    <source>
        <dbReference type="ARBA" id="ARBA00023125"/>
    </source>
</evidence>
<gene>
    <name evidence="9" type="ORF">CONPUDRAFT_48001</name>
</gene>
<accession>A0A5M3N186</accession>
<dbReference type="GeneID" id="19207245"/>
<feature type="domain" description="Mif2/CENP-C cupin" evidence="8">
    <location>
        <begin position="435"/>
        <end position="518"/>
    </location>
</feature>
<feature type="compositionally biased region" description="Basic and acidic residues" evidence="7">
    <location>
        <begin position="232"/>
        <end position="243"/>
    </location>
</feature>
<evidence type="ECO:0000256" key="6">
    <source>
        <dbReference type="ARBA" id="ARBA00075033"/>
    </source>
</evidence>
<dbReference type="InterPro" id="IPR014710">
    <property type="entry name" value="RmlC-like_jellyroll"/>
</dbReference>
<dbReference type="GO" id="GO:0051382">
    <property type="term" value="P:kinetochore assembly"/>
    <property type="evidence" value="ECO:0007669"/>
    <property type="project" value="InterPro"/>
</dbReference>
<keyword evidence="4" id="KW-0539">Nucleus</keyword>
<dbReference type="CDD" id="cd06993">
    <property type="entry name" value="cupin_CENP-C_C"/>
    <property type="match status" value="1"/>
</dbReference>
<comment type="function">
    <text evidence="5">Component of the kinetochore, a multiprotein complex that assembles on centromeric DNA and attaches chromosomes to spindle microtubules, mediating chromosome segregation and sister chromatid segregation during meiosis and mitosis. Component of the inner kinetochore constitutive centromere-associated network (CCAN), which serves as a structural platform for outer kinetochore assembly.</text>
</comment>
<sequence length="558" mass="62729">MPRVESVGGRKSSIGARRGPPKKHVPYRHDDLMHGKRTGMAVEVVEHDSDDFESFTEVLKQAEGRYRQITKPAKRRQSTARTPVREDYGEDGEMSMDLASEWRSFLASRKSYVPNSVTRVGSSKVTHTSDVDFDQVPSPHARPSNFSQRMSLANGPNGSTMEYGRAGPSSLSRPYSLGRSPPANGDMDDDDDDNEPAGFDDYAPPDDMADVDMHRSSFMQIDEGDTMEEAEVDRQTRSPSFDKGKRKSYVPDDDMPMDNGVEDDIAAGMAELDAGQDEEDERTPPPPKKAKATEKKPRKKREMKTFERSPTPPGARRSRRTRYAPLEYWRQERVVLGRADHGVTLVPEVKEIVRVPKEPVIPLGKNGQKQRRAASRAKSRPPASAVYNLEEGWDDETPISHIVLDYLTQEEVKRRIAFTNKMLDPRPAGNNDWFFEKVFGDADFMAVGMVVIPPGGRKPNKATKDNTYAFCVLQGAIKVVIHESSMILATGGMFLVPRGNHYLIENICEREVRLFFTQARRVPLEDFDEGEGEGAVDSRRQSHDSRGSTVPKKEKEKR</sequence>
<comment type="similarity">
    <text evidence="2">Belongs to the CENP-C/MIF2 family.</text>
</comment>